<proteinExistence type="predicted"/>
<evidence type="ECO:0000313" key="2">
    <source>
        <dbReference type="Proteomes" id="UP000219439"/>
    </source>
</evidence>
<name>A0A285ND36_9HYPH</name>
<dbReference type="AlphaFoldDB" id="A0A285ND36"/>
<dbReference type="Proteomes" id="UP000219439">
    <property type="component" value="Unassembled WGS sequence"/>
</dbReference>
<sequence>MVPLNLAPYVGCCFKRGKEKADCSLVTLDQIFLPLTFAQSKPMMKNTDPVRFE</sequence>
<reference evidence="1 2" key="1">
    <citation type="submission" date="2017-09" db="EMBL/GenBank/DDBJ databases">
        <authorList>
            <person name="Ehlers B."/>
            <person name="Leendertz F.H."/>
        </authorList>
    </citation>
    <scope>NUCLEOTIDE SEQUENCE [LARGE SCALE GENOMIC DNA]</scope>
    <source>
        <strain evidence="1 2">DSM 18289</strain>
    </source>
</reference>
<protein>
    <submittedName>
        <fullName evidence="1">Uncharacterized protein</fullName>
    </submittedName>
</protein>
<accession>A0A285ND36</accession>
<gene>
    <name evidence="1" type="ORF">SAMN06265368_0218</name>
</gene>
<organism evidence="1 2">
    <name type="scientific">Cohaesibacter gelatinilyticus</name>
    <dbReference type="NCBI Taxonomy" id="372072"/>
    <lineage>
        <taxon>Bacteria</taxon>
        <taxon>Pseudomonadati</taxon>
        <taxon>Pseudomonadota</taxon>
        <taxon>Alphaproteobacteria</taxon>
        <taxon>Hyphomicrobiales</taxon>
        <taxon>Cohaesibacteraceae</taxon>
    </lineage>
</organism>
<evidence type="ECO:0000313" key="1">
    <source>
        <dbReference type="EMBL" id="SNZ05836.1"/>
    </source>
</evidence>
<dbReference type="EMBL" id="OBEL01000001">
    <property type="protein sequence ID" value="SNZ05836.1"/>
    <property type="molecule type" value="Genomic_DNA"/>
</dbReference>
<keyword evidence="2" id="KW-1185">Reference proteome</keyword>